<dbReference type="PANTHER" id="PTHR33223:SF11">
    <property type="entry name" value="ELEMENT PROTEIN, PUTATIVE-RELATED"/>
    <property type="match status" value="1"/>
</dbReference>
<evidence type="ECO:0000259" key="1">
    <source>
        <dbReference type="Pfam" id="PF03732"/>
    </source>
</evidence>
<dbReference type="Pfam" id="PF03732">
    <property type="entry name" value="Retrotrans_gag"/>
    <property type="match status" value="1"/>
</dbReference>
<sequence>LKLFPSTLKGAALKWFMGLVTQSIRTWNDMKKTFLDRYLDYCMPTNHKDEVSKMMQREDENLEDLIERFNYNLKRSKMNNLMRIP</sequence>
<reference evidence="2" key="2">
    <citation type="submission" date="2022-12" db="EMBL/GenBank/DDBJ databases">
        <authorList>
            <person name="Kardos G."/>
            <person name="Sarkozi R."/>
            <person name="Laczko L."/>
            <person name="Marton S."/>
            <person name="Makrai L."/>
            <person name="Banyai K."/>
            <person name="Fodor L."/>
        </authorList>
    </citation>
    <scope>NUCLEOTIDE SEQUENCE</scope>
    <source>
        <strain evidence="2">84/14</strain>
    </source>
</reference>
<dbReference type="Proteomes" id="UP001077788">
    <property type="component" value="Unassembled WGS sequence"/>
</dbReference>
<dbReference type="RefSeq" id="WP_267992542.1">
    <property type="nucleotide sequence ID" value="NZ_JAPQFC010001370.1"/>
</dbReference>
<name>A0A9Q4DNF1_ACTPL</name>
<dbReference type="AlphaFoldDB" id="A0A9Q4DNF1"/>
<dbReference type="PANTHER" id="PTHR33223">
    <property type="entry name" value="CCHC-TYPE DOMAIN-CONTAINING PROTEIN"/>
    <property type="match status" value="1"/>
</dbReference>
<protein>
    <recommendedName>
        <fullName evidence="1">Retrotransposon gag domain-containing protein</fullName>
    </recommendedName>
</protein>
<evidence type="ECO:0000313" key="3">
    <source>
        <dbReference type="Proteomes" id="UP001077788"/>
    </source>
</evidence>
<organism evidence="2 3">
    <name type="scientific">Actinobacillus pleuropneumoniae</name>
    <name type="common">Haemophilus pleuropneumoniae</name>
    <dbReference type="NCBI Taxonomy" id="715"/>
    <lineage>
        <taxon>Bacteria</taxon>
        <taxon>Pseudomonadati</taxon>
        <taxon>Pseudomonadota</taxon>
        <taxon>Gammaproteobacteria</taxon>
        <taxon>Pasteurellales</taxon>
        <taxon>Pasteurellaceae</taxon>
        <taxon>Actinobacillus</taxon>
    </lineage>
</organism>
<gene>
    <name evidence="2" type="ORF">OYG11_13115</name>
</gene>
<dbReference type="EMBL" id="JAPQFC010001370">
    <property type="protein sequence ID" value="MCY6525131.1"/>
    <property type="molecule type" value="Genomic_DNA"/>
</dbReference>
<comment type="caution">
    <text evidence="2">The sequence shown here is derived from an EMBL/GenBank/DDBJ whole genome shotgun (WGS) entry which is preliminary data.</text>
</comment>
<evidence type="ECO:0000313" key="2">
    <source>
        <dbReference type="EMBL" id="MCY6525131.1"/>
    </source>
</evidence>
<feature type="non-terminal residue" evidence="2">
    <location>
        <position position="1"/>
    </location>
</feature>
<dbReference type="InterPro" id="IPR005162">
    <property type="entry name" value="Retrotrans_gag_dom"/>
</dbReference>
<proteinExistence type="predicted"/>
<accession>A0A9Q4DNF1</accession>
<feature type="domain" description="Retrotransposon gag" evidence="1">
    <location>
        <begin position="2"/>
        <end position="77"/>
    </location>
</feature>
<reference evidence="2" key="1">
    <citation type="journal article" date="2021" name="Vet Sci">
        <title>O-Serogroups and Pathovirotypes of Escherichia coli Isolated from Post-Weaning Piglets Showing Diarrhoea and/or Oedema in South Korea.</title>
        <authorList>
            <person name="Byun J.W."/>
            <person name="Moon B.Y."/>
            <person name="Do K.H."/>
            <person name="Lee K."/>
            <person name="Lee H.Y."/>
            <person name="Kim W.I."/>
            <person name="So B."/>
            <person name="Lee W.K."/>
        </authorList>
    </citation>
    <scope>NUCLEOTIDE SEQUENCE</scope>
    <source>
        <strain evidence="2">84/14</strain>
    </source>
</reference>